<proteinExistence type="inferred from homology"/>
<comment type="similarity">
    <text evidence="1">Belongs to the CBP3 family.</text>
</comment>
<gene>
    <name evidence="3" type="ORF">RIEGSTA812A_PEG_741</name>
</gene>
<accession>A0A484HAV5</accession>
<feature type="domain" description="Ubiquinol-cytochrome c chaperone" evidence="2">
    <location>
        <begin position="46"/>
        <end position="176"/>
    </location>
</feature>
<organism evidence="3">
    <name type="scientific">invertebrate metagenome</name>
    <dbReference type="NCBI Taxonomy" id="1711999"/>
    <lineage>
        <taxon>unclassified sequences</taxon>
        <taxon>metagenomes</taxon>
        <taxon>organismal metagenomes</taxon>
    </lineage>
</organism>
<protein>
    <submittedName>
        <fullName evidence="3">Ubiquinol-cytochrome C chaperone</fullName>
    </submittedName>
</protein>
<dbReference type="InterPro" id="IPR021150">
    <property type="entry name" value="Ubiq_cyt_c_chap"/>
</dbReference>
<evidence type="ECO:0000256" key="1">
    <source>
        <dbReference type="ARBA" id="ARBA00006407"/>
    </source>
</evidence>
<dbReference type="InterPro" id="IPR007129">
    <property type="entry name" value="Ubiqinol_cyt_c_chaperone_CPB3"/>
</dbReference>
<dbReference type="PANTHER" id="PTHR12184:SF1">
    <property type="entry name" value="UBIQUINOL-CYTOCHROME-C REDUCTASE COMPLEX ASSEMBLY FACTOR 1"/>
    <property type="match status" value="1"/>
</dbReference>
<name>A0A484HAV5_9ZZZZ</name>
<reference evidence="3" key="1">
    <citation type="submission" date="2018-10" db="EMBL/GenBank/DDBJ databases">
        <authorList>
            <person name="Gruber-Vodicka H."/>
            <person name="Jaeckle O."/>
        </authorList>
    </citation>
    <scope>NUCLEOTIDE SEQUENCE</scope>
</reference>
<dbReference type="Pfam" id="PF03981">
    <property type="entry name" value="Ubiq_cyt_C_chap"/>
    <property type="match status" value="1"/>
</dbReference>
<dbReference type="PANTHER" id="PTHR12184">
    <property type="entry name" value="UBIQUINOL-CYTOCHROME C REDUCTASE COMPLEX ASSEMBLY FACTOR 1 FAMILY MEMBER"/>
    <property type="match status" value="1"/>
</dbReference>
<dbReference type="EMBL" id="LR026963">
    <property type="protein sequence ID" value="VBB69268.1"/>
    <property type="molecule type" value="Genomic_DNA"/>
</dbReference>
<dbReference type="AlphaFoldDB" id="A0A484HAV5"/>
<sequence>MKKGLKTGIIFEANMVGTLFHPASQAARVLYGLVVSRARHSIFYTRFGVADTVDGRFDMIVLHAFLLLRRLGQEGAGLAQALFDEMFSDMDSNLREMGVSDLRVGSQVNDMVKAFYGRVSVYDTALASPDNQLLAAALWRNVYRGAASQREQVHELVIYVREVAARLATLSIDNLSFGALPE</sequence>
<evidence type="ECO:0000259" key="2">
    <source>
        <dbReference type="Pfam" id="PF03981"/>
    </source>
</evidence>
<evidence type="ECO:0000313" key="3">
    <source>
        <dbReference type="EMBL" id="VBB69268.1"/>
    </source>
</evidence>